<feature type="signal peptide" evidence="1">
    <location>
        <begin position="1"/>
        <end position="18"/>
    </location>
</feature>
<evidence type="ECO:0000313" key="3">
    <source>
        <dbReference type="Proteomes" id="UP000251341"/>
    </source>
</evidence>
<evidence type="ECO:0000313" key="2">
    <source>
        <dbReference type="EMBL" id="PUE56450.1"/>
    </source>
</evidence>
<organism evidence="2 3">
    <name type="scientific">Limnohabitans curvus</name>
    <dbReference type="NCBI Taxonomy" id="323423"/>
    <lineage>
        <taxon>Bacteria</taxon>
        <taxon>Pseudomonadati</taxon>
        <taxon>Pseudomonadota</taxon>
        <taxon>Betaproteobacteria</taxon>
        <taxon>Burkholderiales</taxon>
        <taxon>Comamonadaceae</taxon>
        <taxon>Limnohabitans</taxon>
    </lineage>
</organism>
<proteinExistence type="predicted"/>
<feature type="chain" id="PRO_5016344536" evidence="1">
    <location>
        <begin position="19"/>
        <end position="302"/>
    </location>
</feature>
<dbReference type="Proteomes" id="UP000251341">
    <property type="component" value="Unassembled WGS sequence"/>
</dbReference>
<keyword evidence="1" id="KW-0732">Signal</keyword>
<dbReference type="RefSeq" id="WP_108402978.1">
    <property type="nucleotide sequence ID" value="NZ_NESP01000002.1"/>
</dbReference>
<accession>A0A315EEV5</accession>
<dbReference type="EMBL" id="NESP01000002">
    <property type="protein sequence ID" value="PUE56450.1"/>
    <property type="molecule type" value="Genomic_DNA"/>
</dbReference>
<reference evidence="2 3" key="1">
    <citation type="submission" date="2017-04" db="EMBL/GenBank/DDBJ databases">
        <title>Unexpected and diverse lifestyles within the genus Limnohabitans.</title>
        <authorList>
            <person name="Kasalicky V."/>
            <person name="Mehrshad M."/>
            <person name="Andrei S.-A."/>
            <person name="Salcher M."/>
            <person name="Kratochvilova H."/>
            <person name="Simek K."/>
            <person name="Ghai R."/>
        </authorList>
    </citation>
    <scope>NUCLEOTIDE SEQUENCE [LARGE SCALE GENOMIC DNA]</scope>
    <source>
        <strain evidence="2 3">MWH-C5</strain>
    </source>
</reference>
<name>A0A315EEV5_9BURK</name>
<keyword evidence="3" id="KW-1185">Reference proteome</keyword>
<protein>
    <submittedName>
        <fullName evidence="2">Uncharacterized protein</fullName>
    </submittedName>
</protein>
<evidence type="ECO:0000256" key="1">
    <source>
        <dbReference type="SAM" id="SignalP"/>
    </source>
</evidence>
<comment type="caution">
    <text evidence="2">The sequence shown here is derived from an EMBL/GenBank/DDBJ whole genome shotgun (WGS) entry which is preliminary data.</text>
</comment>
<dbReference type="AlphaFoldDB" id="A0A315EEV5"/>
<sequence>MKKIAIVLSLLAATTAMAAPLVFETDSAKVFVVRPIDQWSGDKSALESSLEAHKNKTAWYTVLLNDQKYLFGNPNVTQSASNHPITNAVAQKLDQAGFKLPRSSDNSFTVQLPVSIPVEKIGTVQTYQTAAFKQTIANQGNPDDLQGKTTRNKFIGGLLSVGTMIAAADRYGAVGGSHATLGSGITDSIYSAVSQYKGGLVPVDLSGQDLEQWCSKPECRYKEIEIRRVTTAAPDRVGQIVIAYKNGKTPEAEEGALIQAVYLLTAAGSTTVDIEKARQENRQLRKDVWAACVAEDNPACKQ</sequence>
<gene>
    <name evidence="2" type="ORF">B9Z44_14485</name>
</gene>